<name>T1A863_9ZZZZ</name>
<comment type="caution">
    <text evidence="1">The sequence shown here is derived from an EMBL/GenBank/DDBJ whole genome shotgun (WGS) entry which is preliminary data.</text>
</comment>
<dbReference type="Gene3D" id="3.30.460.10">
    <property type="entry name" value="Beta Polymerase, domain 2"/>
    <property type="match status" value="1"/>
</dbReference>
<accession>T1A863</accession>
<feature type="non-terminal residue" evidence="1">
    <location>
        <position position="253"/>
    </location>
</feature>
<feature type="non-terminal residue" evidence="1">
    <location>
        <position position="1"/>
    </location>
</feature>
<dbReference type="AlphaFoldDB" id="T1A863"/>
<organism evidence="1">
    <name type="scientific">mine drainage metagenome</name>
    <dbReference type="NCBI Taxonomy" id="410659"/>
    <lineage>
        <taxon>unclassified sequences</taxon>
        <taxon>metagenomes</taxon>
        <taxon>ecological metagenomes</taxon>
    </lineage>
</organism>
<dbReference type="Pfam" id="PF18144">
    <property type="entry name" value="SMODS"/>
    <property type="match status" value="1"/>
</dbReference>
<reference evidence="1" key="1">
    <citation type="submission" date="2013-08" db="EMBL/GenBank/DDBJ databases">
        <authorList>
            <person name="Mendez C."/>
            <person name="Richter M."/>
            <person name="Ferrer M."/>
            <person name="Sanchez J."/>
        </authorList>
    </citation>
    <scope>NUCLEOTIDE SEQUENCE</scope>
</reference>
<sequence length="253" mass="28195">SSPGFKSPHFLPPSAEETTRAIDSVIEDRQRAIDPPTTQRQALGELKNAIQKRLSEGLQVERVNVVGSFAKGTQIRKDGGNDIDLEVVLNRRAHGDWLTQSNGPTNCLTKVKSLLESDPRFSSVEIRIDQNVVSAMLDDARVDIAPAFVHEEGGVVIPDTSGGQGWVRTNPRLSKRLLELKDSRHGGQLIPLIRLAKDWNERNGGHLKSYTIEAMGMRYFDEKPEGGENSPRANTHEFFSRMQWYLQKGAVVD</sequence>
<proteinExistence type="predicted"/>
<evidence type="ECO:0008006" key="2">
    <source>
        <dbReference type="Google" id="ProtNLM"/>
    </source>
</evidence>
<gene>
    <name evidence="1" type="ORF">B1B_10450</name>
</gene>
<dbReference type="SUPFAM" id="SSF81301">
    <property type="entry name" value="Nucleotidyltransferase"/>
    <property type="match status" value="1"/>
</dbReference>
<dbReference type="InterPro" id="IPR043519">
    <property type="entry name" value="NT_sf"/>
</dbReference>
<dbReference type="EMBL" id="AUZY01006842">
    <property type="protein sequence ID" value="EQD53033.1"/>
    <property type="molecule type" value="Genomic_DNA"/>
</dbReference>
<protein>
    <recommendedName>
        <fullName evidence="2">Nucleotidyltransferase</fullName>
    </recommendedName>
</protein>
<evidence type="ECO:0000313" key="1">
    <source>
        <dbReference type="EMBL" id="EQD53033.1"/>
    </source>
</evidence>
<reference evidence="1" key="2">
    <citation type="journal article" date="2014" name="ISME J.">
        <title>Microbial stratification in low pH oxic and suboxic macroscopic growths along an acid mine drainage.</title>
        <authorList>
            <person name="Mendez-Garcia C."/>
            <person name="Mesa V."/>
            <person name="Sprenger R.R."/>
            <person name="Richter M."/>
            <person name="Diez M.S."/>
            <person name="Solano J."/>
            <person name="Bargiela R."/>
            <person name="Golyshina O.V."/>
            <person name="Manteca A."/>
            <person name="Ramos J.L."/>
            <person name="Gallego J.R."/>
            <person name="Llorente I."/>
            <person name="Martins Dos Santos V.A."/>
            <person name="Jensen O.N."/>
            <person name="Pelaez A.I."/>
            <person name="Sanchez J."/>
            <person name="Ferrer M."/>
        </authorList>
    </citation>
    <scope>NUCLEOTIDE SEQUENCE</scope>
</reference>